<evidence type="ECO:0000256" key="3">
    <source>
        <dbReference type="SAM" id="Phobius"/>
    </source>
</evidence>
<keyword evidence="3" id="KW-1133">Transmembrane helix</keyword>
<keyword evidence="1" id="KW-0175">Coiled coil</keyword>
<feature type="region of interest" description="Disordered" evidence="2">
    <location>
        <begin position="632"/>
        <end position="665"/>
    </location>
</feature>
<comment type="caution">
    <text evidence="5">The sequence shown here is derived from an EMBL/GenBank/DDBJ whole genome shotgun (WGS) entry which is preliminary data.</text>
</comment>
<feature type="transmembrane region" description="Helical" evidence="3">
    <location>
        <begin position="912"/>
        <end position="932"/>
    </location>
</feature>
<feature type="compositionally biased region" description="Polar residues" evidence="2">
    <location>
        <begin position="23"/>
        <end position="32"/>
    </location>
</feature>
<protein>
    <recommendedName>
        <fullName evidence="4">MULE transposase domain-containing protein</fullName>
    </recommendedName>
</protein>
<feature type="domain" description="MULE transposase" evidence="4">
    <location>
        <begin position="363"/>
        <end position="457"/>
    </location>
</feature>
<evidence type="ECO:0000256" key="2">
    <source>
        <dbReference type="SAM" id="MobiDB-lite"/>
    </source>
</evidence>
<dbReference type="InterPro" id="IPR018289">
    <property type="entry name" value="MULE_transposase_dom"/>
</dbReference>
<sequence>MSVVCEVENVPGIGVHGDESDNSRTGLGNESLSGRENIFVGSRSDNSMSSEHGMEAIINMDDIDNDYERDISDDVELDENSNEEIFGLENVYEIMVGDRGDNLGTPQQISFFFFAPPILNFWLRPCENVYDYYGESDMENCFYDESVVGQHYVEAKPSNSNESHVDDGDDANLSQACQAEDTIELYMMIKEMTFRSEEAAFEFYNSYANDNGFSIRLDKLNEKLGFWYVDSFDDKHSHTLARADETPFLWSHRKIRDHQKAEILAMGAAGIRKHTIMDSMISRSGWYGGVGYVRRDLYNLCGKEKRKLLAKGDAATTIGIMLSRKEKDPSFYFDYDLDEEGRLKRMFWCDSQSVQDYEDYGDVLVFDSTYKMNRYRMPFIPFVGLNNHRRTTVFGCAIVSDEKEETYVWLLQTFLKAMCQKKPLSVITDADSAMIRAIRTVFPDVWHRICSWHVEKNMKIHLSHKSLGEFRSMLYYSTSIAEFEQRWQAFLKRWKTENTEIWLRRMYRKRHLWAAAFLTEGFWLGMKSNQRSESLNSCLHLHLDGEMTLVDMILHYENCITRIRENEAHDDCTASQTLPVPVTSCRDLELQDSLKDVIAKAIEYDKEGTVGAVPICLSSLAVEHVEDREGNMVKVQDPIKVSSKGTHNSDDDNRPKSKNGRPLSYDEHKIKCGACKEPEVFTFEGDAKSIFISKTIELKNSEIININSRVYDRGLGLGGVFVHRLSTYDVASNALRIPKTIVFVLDVRPSGDIYFLRGEDDDDSHAVYYTSVDGRIRGKMKTAAAHTLVEPDDDEGMVQFVDVLPQYEFDPLYYGIEKNTKNRCGHSVFPARRVCNDGYDTGRRFLGCPYEGIHTCAYVEWVDSEWKGRERYVIGQLSEKINKVQNENEDKEKTLKIQLKMQRKVLKSKDNIICFLASMCVAMFGLVVGIICKHFK</sequence>
<organism evidence="5 6">
    <name type="scientific">Lolium multiflorum</name>
    <name type="common">Italian ryegrass</name>
    <name type="synonym">Lolium perenne subsp. multiflorum</name>
    <dbReference type="NCBI Taxonomy" id="4521"/>
    <lineage>
        <taxon>Eukaryota</taxon>
        <taxon>Viridiplantae</taxon>
        <taxon>Streptophyta</taxon>
        <taxon>Embryophyta</taxon>
        <taxon>Tracheophyta</taxon>
        <taxon>Spermatophyta</taxon>
        <taxon>Magnoliopsida</taxon>
        <taxon>Liliopsida</taxon>
        <taxon>Poales</taxon>
        <taxon>Poaceae</taxon>
        <taxon>BOP clade</taxon>
        <taxon>Pooideae</taxon>
        <taxon>Poodae</taxon>
        <taxon>Poeae</taxon>
        <taxon>Poeae Chloroplast Group 2 (Poeae type)</taxon>
        <taxon>Loliodinae</taxon>
        <taxon>Loliinae</taxon>
        <taxon>Lolium</taxon>
    </lineage>
</organism>
<keyword evidence="6" id="KW-1185">Reference proteome</keyword>
<proteinExistence type="predicted"/>
<evidence type="ECO:0000259" key="4">
    <source>
        <dbReference type="Pfam" id="PF10551"/>
    </source>
</evidence>
<keyword evidence="3" id="KW-0812">Transmembrane</keyword>
<dbReference type="AlphaFoldDB" id="A0AAD8X466"/>
<name>A0AAD8X466_LOLMU</name>
<dbReference type="PANTHER" id="PTHR47718:SF13">
    <property type="entry name" value="OS09G0290500 PROTEIN"/>
    <property type="match status" value="1"/>
</dbReference>
<dbReference type="PANTHER" id="PTHR47718">
    <property type="entry name" value="OS01G0519700 PROTEIN"/>
    <property type="match status" value="1"/>
</dbReference>
<reference evidence="5" key="1">
    <citation type="submission" date="2023-07" db="EMBL/GenBank/DDBJ databases">
        <title>A chromosome-level genome assembly of Lolium multiflorum.</title>
        <authorList>
            <person name="Chen Y."/>
            <person name="Copetti D."/>
            <person name="Kolliker R."/>
            <person name="Studer B."/>
        </authorList>
    </citation>
    <scope>NUCLEOTIDE SEQUENCE</scope>
    <source>
        <strain evidence="5">02402/16</strain>
        <tissue evidence="5">Leaf</tissue>
    </source>
</reference>
<evidence type="ECO:0000256" key="1">
    <source>
        <dbReference type="SAM" id="Coils"/>
    </source>
</evidence>
<gene>
    <name evidence="5" type="ORF">QYE76_009956</name>
</gene>
<feature type="coiled-coil region" evidence="1">
    <location>
        <begin position="874"/>
        <end position="901"/>
    </location>
</feature>
<keyword evidence="3" id="KW-0472">Membrane</keyword>
<dbReference type="Pfam" id="PF10551">
    <property type="entry name" value="MULE"/>
    <property type="match status" value="1"/>
</dbReference>
<evidence type="ECO:0000313" key="6">
    <source>
        <dbReference type="Proteomes" id="UP001231189"/>
    </source>
</evidence>
<dbReference type="EMBL" id="JAUUTY010000001">
    <property type="protein sequence ID" value="KAK1693259.1"/>
    <property type="molecule type" value="Genomic_DNA"/>
</dbReference>
<feature type="region of interest" description="Disordered" evidence="2">
    <location>
        <begin position="12"/>
        <end position="32"/>
    </location>
</feature>
<accession>A0AAD8X466</accession>
<dbReference type="Proteomes" id="UP001231189">
    <property type="component" value="Unassembled WGS sequence"/>
</dbReference>
<evidence type="ECO:0000313" key="5">
    <source>
        <dbReference type="EMBL" id="KAK1693259.1"/>
    </source>
</evidence>